<feature type="chain" id="PRO_5042874967" evidence="3">
    <location>
        <begin position="29"/>
        <end position="256"/>
    </location>
</feature>
<dbReference type="Proteomes" id="UP001226160">
    <property type="component" value="Unassembled WGS sequence"/>
</dbReference>
<reference evidence="5" key="1">
    <citation type="submission" date="2023-05" db="EMBL/GenBank/DDBJ databases">
        <title>Metabolic capabilities are highly conserved among human nasal-associated Corynebacterium species in pangenomic analyses.</title>
        <authorList>
            <person name="Tran T.H."/>
            <person name="Roberts A.Q."/>
            <person name="Escapa I.F."/>
            <person name="Gao W."/>
            <person name="Conlan S."/>
            <person name="Kong H."/>
            <person name="Segre J.A."/>
            <person name="Kelly M.S."/>
            <person name="Lemon K.P."/>
        </authorList>
    </citation>
    <scope>NUCLEOTIDE SEQUENCE</scope>
    <source>
        <strain evidence="5">KPL2654</strain>
    </source>
</reference>
<dbReference type="GO" id="GO:0004252">
    <property type="term" value="F:serine-type endopeptidase activity"/>
    <property type="evidence" value="ECO:0007669"/>
    <property type="project" value="InterPro"/>
</dbReference>
<organism evidence="5 6">
    <name type="scientific">Corynebacterium propinquum</name>
    <dbReference type="NCBI Taxonomy" id="43769"/>
    <lineage>
        <taxon>Bacteria</taxon>
        <taxon>Bacillati</taxon>
        <taxon>Actinomycetota</taxon>
        <taxon>Actinomycetes</taxon>
        <taxon>Mycobacteriales</taxon>
        <taxon>Corynebacteriaceae</taxon>
        <taxon>Corynebacterium</taxon>
    </lineage>
</organism>
<dbReference type="InterPro" id="IPR001314">
    <property type="entry name" value="Peptidase_S1A"/>
</dbReference>
<dbReference type="EMBL" id="JASNVP010000001">
    <property type="protein sequence ID" value="MDK4324974.1"/>
    <property type="molecule type" value="Genomic_DNA"/>
</dbReference>
<name>A0AAP4BRA8_9CORY</name>
<comment type="similarity">
    <text evidence="1">Belongs to the peptidase S1 family.</text>
</comment>
<dbReference type="InterPro" id="IPR050430">
    <property type="entry name" value="Peptidase_S1"/>
</dbReference>
<protein>
    <submittedName>
        <fullName evidence="5">Trypsin-like serine protease</fullName>
        <ecNumber evidence="5">3.4.21.-</ecNumber>
    </submittedName>
</protein>
<dbReference type="SUPFAM" id="SSF50494">
    <property type="entry name" value="Trypsin-like serine proteases"/>
    <property type="match status" value="1"/>
</dbReference>
<feature type="domain" description="Peptidase S1" evidence="4">
    <location>
        <begin position="29"/>
        <end position="221"/>
    </location>
</feature>
<keyword evidence="3" id="KW-0732">Signal</keyword>
<dbReference type="GO" id="GO:0006508">
    <property type="term" value="P:proteolysis"/>
    <property type="evidence" value="ECO:0007669"/>
    <property type="project" value="UniProtKB-KW"/>
</dbReference>
<dbReference type="PRINTS" id="PR00722">
    <property type="entry name" value="CHYMOTRYPSIN"/>
</dbReference>
<dbReference type="Gene3D" id="2.40.10.10">
    <property type="entry name" value="Trypsin-like serine proteases"/>
    <property type="match status" value="1"/>
</dbReference>
<comment type="caution">
    <text evidence="5">The sequence shown here is derived from an EMBL/GenBank/DDBJ whole genome shotgun (WGS) entry which is preliminary data.</text>
</comment>
<evidence type="ECO:0000256" key="1">
    <source>
        <dbReference type="ARBA" id="ARBA00007664"/>
    </source>
</evidence>
<dbReference type="InterPro" id="IPR001254">
    <property type="entry name" value="Trypsin_dom"/>
</dbReference>
<accession>A0AAP4BRA8</accession>
<dbReference type="RefSeq" id="WP_284589379.1">
    <property type="nucleotide sequence ID" value="NZ_JASNVP010000001.1"/>
</dbReference>
<evidence type="ECO:0000256" key="2">
    <source>
        <dbReference type="ARBA" id="ARBA00023157"/>
    </source>
</evidence>
<dbReference type="PROSITE" id="PS50240">
    <property type="entry name" value="TRYPSIN_DOM"/>
    <property type="match status" value="1"/>
</dbReference>
<keyword evidence="5" id="KW-0645">Protease</keyword>
<evidence type="ECO:0000313" key="6">
    <source>
        <dbReference type="Proteomes" id="UP001226160"/>
    </source>
</evidence>
<evidence type="ECO:0000256" key="3">
    <source>
        <dbReference type="SAM" id="SignalP"/>
    </source>
</evidence>
<proteinExistence type="inferred from homology"/>
<dbReference type="Pfam" id="PF00089">
    <property type="entry name" value="Trypsin"/>
    <property type="match status" value="1"/>
</dbReference>
<sequence>MSIKKIALSLAAATTMAASIIAAPAAHAVQGGTPVSDDDALAKNVVIVGGCTGTAISPHWILAAKHCFGNHTTAHLLHTGVEKTGVDGTEEAYHAPTGDIALVRMSTHSAFKFDSYPELATEAPKPGQVGTFYGWDSTAHKRLPHSQAEVKNLYQNGSYNNGKMYTVHHKDGAYAQPGDSGGPLFIDGKLSGVASAISGNGTPMNLADISGEINWIKQTMARNGDEPNLGNGAVNGMDKLLRLKGFLPRARAVAAK</sequence>
<keyword evidence="5" id="KW-0378">Hydrolase</keyword>
<keyword evidence="2" id="KW-1015">Disulfide bond</keyword>
<evidence type="ECO:0000259" key="4">
    <source>
        <dbReference type="PROSITE" id="PS50240"/>
    </source>
</evidence>
<gene>
    <name evidence="5" type="ORF">QPX54_00335</name>
</gene>
<evidence type="ECO:0000313" key="5">
    <source>
        <dbReference type="EMBL" id="MDK4324974.1"/>
    </source>
</evidence>
<dbReference type="PANTHER" id="PTHR24276:SF98">
    <property type="entry name" value="FI18310P1-RELATED"/>
    <property type="match status" value="1"/>
</dbReference>
<feature type="signal peptide" evidence="3">
    <location>
        <begin position="1"/>
        <end position="28"/>
    </location>
</feature>
<dbReference type="PANTHER" id="PTHR24276">
    <property type="entry name" value="POLYSERASE-RELATED"/>
    <property type="match status" value="1"/>
</dbReference>
<dbReference type="InterPro" id="IPR009003">
    <property type="entry name" value="Peptidase_S1_PA"/>
</dbReference>
<dbReference type="AlphaFoldDB" id="A0AAP4BRA8"/>
<dbReference type="SMART" id="SM00020">
    <property type="entry name" value="Tryp_SPc"/>
    <property type="match status" value="1"/>
</dbReference>
<dbReference type="EC" id="3.4.21.-" evidence="5"/>
<dbReference type="InterPro" id="IPR043504">
    <property type="entry name" value="Peptidase_S1_PA_chymotrypsin"/>
</dbReference>